<sequence length="284" mass="33382">MGIIKQSLWFLFLICINDCYTSASQTFEDQLDIEIPHFHNTAPALWDEKALQRVYFPPHKSKNSSTKPENNYIQPESLDHHTREECYQLDYPEETGQDLLETLTNENQNIIVTVWYENYQGSWAQNMINQNVQGSLWRCLCENHPNIIYTEADLSHYNINAYTYQDLATQLEINIEDLFNGPSIVVMNDQSGTQFRTEKEPDKLVKNVEEYIRTFEKDLYGVENPKCDFQNQILAENHYEYYLPNTELDMYLPSHNEVQTEAQISKHIDTRTSPRLSEPEKSFT</sequence>
<comment type="caution">
    <text evidence="3">The sequence shown here is derived from an EMBL/GenBank/DDBJ whole genome shotgun (WGS) entry which is preliminary data.</text>
</comment>
<feature type="chain" id="PRO_5042082211" evidence="2">
    <location>
        <begin position="24"/>
        <end position="284"/>
    </location>
</feature>
<organism evidence="3 4">
    <name type="scientific">Euplotes crassus</name>
    <dbReference type="NCBI Taxonomy" id="5936"/>
    <lineage>
        <taxon>Eukaryota</taxon>
        <taxon>Sar</taxon>
        <taxon>Alveolata</taxon>
        <taxon>Ciliophora</taxon>
        <taxon>Intramacronucleata</taxon>
        <taxon>Spirotrichea</taxon>
        <taxon>Hypotrichia</taxon>
        <taxon>Euplotida</taxon>
        <taxon>Euplotidae</taxon>
        <taxon>Moneuplotes</taxon>
    </lineage>
</organism>
<protein>
    <submittedName>
        <fullName evidence="3">Uncharacterized protein</fullName>
    </submittedName>
</protein>
<gene>
    <name evidence="3" type="ORF">ECRASSUSDP1_LOCUS18512</name>
</gene>
<feature type="region of interest" description="Disordered" evidence="1">
    <location>
        <begin position="264"/>
        <end position="284"/>
    </location>
</feature>
<reference evidence="3" key="1">
    <citation type="submission" date="2023-07" db="EMBL/GenBank/DDBJ databases">
        <authorList>
            <consortium name="AG Swart"/>
            <person name="Singh M."/>
            <person name="Singh A."/>
            <person name="Seah K."/>
            <person name="Emmerich C."/>
        </authorList>
    </citation>
    <scope>NUCLEOTIDE SEQUENCE</scope>
    <source>
        <strain evidence="3">DP1</strain>
    </source>
</reference>
<keyword evidence="2" id="KW-0732">Signal</keyword>
<evidence type="ECO:0000256" key="1">
    <source>
        <dbReference type="SAM" id="MobiDB-lite"/>
    </source>
</evidence>
<keyword evidence="4" id="KW-1185">Reference proteome</keyword>
<accession>A0AAD1XQV1</accession>
<evidence type="ECO:0000256" key="2">
    <source>
        <dbReference type="SAM" id="SignalP"/>
    </source>
</evidence>
<evidence type="ECO:0000313" key="4">
    <source>
        <dbReference type="Proteomes" id="UP001295684"/>
    </source>
</evidence>
<proteinExistence type="predicted"/>
<name>A0AAD1XQV1_EUPCR</name>
<dbReference type="EMBL" id="CAMPGE010018739">
    <property type="protein sequence ID" value="CAI2377129.1"/>
    <property type="molecule type" value="Genomic_DNA"/>
</dbReference>
<dbReference type="Proteomes" id="UP001295684">
    <property type="component" value="Unassembled WGS sequence"/>
</dbReference>
<dbReference type="AlphaFoldDB" id="A0AAD1XQV1"/>
<feature type="signal peptide" evidence="2">
    <location>
        <begin position="1"/>
        <end position="23"/>
    </location>
</feature>
<evidence type="ECO:0000313" key="3">
    <source>
        <dbReference type="EMBL" id="CAI2377129.1"/>
    </source>
</evidence>